<dbReference type="FunFam" id="3.40.50.300:FF:000221">
    <property type="entry name" value="Multidrug ABC transporter ATP-binding protein"/>
    <property type="match status" value="1"/>
</dbReference>
<dbReference type="PANTHER" id="PTHR43394">
    <property type="entry name" value="ATP-DEPENDENT PERMEASE MDL1, MITOCHONDRIAL"/>
    <property type="match status" value="1"/>
</dbReference>
<evidence type="ECO:0000313" key="12">
    <source>
        <dbReference type="EMBL" id="KPM49964.1"/>
    </source>
</evidence>
<dbReference type="InterPro" id="IPR027417">
    <property type="entry name" value="P-loop_NTPase"/>
</dbReference>
<feature type="transmembrane region" description="Helical" evidence="9">
    <location>
        <begin position="259"/>
        <end position="280"/>
    </location>
</feature>
<keyword evidence="2" id="KW-0813">Transport</keyword>
<feature type="domain" description="ABC transporter" evidence="10">
    <location>
        <begin position="351"/>
        <end position="586"/>
    </location>
</feature>
<name>A0A0N8HAE7_9BACT</name>
<keyword evidence="8 9" id="KW-0472">Membrane</keyword>
<comment type="subcellular location">
    <subcellularLocation>
        <location evidence="1">Cell membrane</location>
        <topology evidence="1">Multi-pass membrane protein</topology>
    </subcellularLocation>
</comment>
<evidence type="ECO:0000256" key="6">
    <source>
        <dbReference type="ARBA" id="ARBA00022840"/>
    </source>
</evidence>
<proteinExistence type="predicted"/>
<dbReference type="InterPro" id="IPR011527">
    <property type="entry name" value="ABC1_TM_dom"/>
</dbReference>
<evidence type="ECO:0000256" key="7">
    <source>
        <dbReference type="ARBA" id="ARBA00022989"/>
    </source>
</evidence>
<keyword evidence="4 9" id="KW-0812">Transmembrane</keyword>
<dbReference type="PANTHER" id="PTHR43394:SF1">
    <property type="entry name" value="ATP-BINDING CASSETTE SUB-FAMILY B MEMBER 10, MITOCHONDRIAL"/>
    <property type="match status" value="1"/>
</dbReference>
<evidence type="ECO:0000256" key="1">
    <source>
        <dbReference type="ARBA" id="ARBA00004651"/>
    </source>
</evidence>
<dbReference type="InterPro" id="IPR017871">
    <property type="entry name" value="ABC_transporter-like_CS"/>
</dbReference>
<feature type="transmembrane region" description="Helical" evidence="9">
    <location>
        <begin position="176"/>
        <end position="198"/>
    </location>
</feature>
<dbReference type="STRING" id="1605367.AFM12_05225"/>
<dbReference type="SUPFAM" id="SSF52540">
    <property type="entry name" value="P-loop containing nucleoside triphosphate hydrolases"/>
    <property type="match status" value="1"/>
</dbReference>
<evidence type="ECO:0000256" key="5">
    <source>
        <dbReference type="ARBA" id="ARBA00022741"/>
    </source>
</evidence>
<dbReference type="PROSITE" id="PS50929">
    <property type="entry name" value="ABC_TM1F"/>
    <property type="match status" value="1"/>
</dbReference>
<evidence type="ECO:0000313" key="13">
    <source>
        <dbReference type="Proteomes" id="UP000050454"/>
    </source>
</evidence>
<dbReference type="GO" id="GO:0005886">
    <property type="term" value="C:plasma membrane"/>
    <property type="evidence" value="ECO:0007669"/>
    <property type="project" value="UniProtKB-SubCell"/>
</dbReference>
<keyword evidence="5" id="KW-0547">Nucleotide-binding</keyword>
<dbReference type="RefSeq" id="WP_055144633.1">
    <property type="nucleotide sequence ID" value="NZ_JXSZ01000005.1"/>
</dbReference>
<dbReference type="GO" id="GO:0016887">
    <property type="term" value="F:ATP hydrolysis activity"/>
    <property type="evidence" value="ECO:0007669"/>
    <property type="project" value="InterPro"/>
</dbReference>
<organism evidence="12 13">
    <name type="scientific">Jiulongibacter sediminis</name>
    <dbReference type="NCBI Taxonomy" id="1605367"/>
    <lineage>
        <taxon>Bacteria</taxon>
        <taxon>Pseudomonadati</taxon>
        <taxon>Bacteroidota</taxon>
        <taxon>Cytophagia</taxon>
        <taxon>Cytophagales</taxon>
        <taxon>Leadbetterellaceae</taxon>
        <taxon>Jiulongibacter</taxon>
    </lineage>
</organism>
<reference evidence="12 13" key="1">
    <citation type="submission" date="2015-07" db="EMBL/GenBank/DDBJ databases">
        <title>The draft genome sequence of Leadbetterella sp. JN14-9.</title>
        <authorList>
            <person name="Liu Y."/>
            <person name="Du J."/>
            <person name="Shao Z."/>
        </authorList>
    </citation>
    <scope>NUCLEOTIDE SEQUENCE [LARGE SCALE GENOMIC DNA]</scope>
    <source>
        <strain evidence="12 13">JN14-9</strain>
    </source>
</reference>
<feature type="transmembrane region" description="Helical" evidence="9">
    <location>
        <begin position="16"/>
        <end position="38"/>
    </location>
</feature>
<dbReference type="Gene3D" id="3.40.50.300">
    <property type="entry name" value="P-loop containing nucleotide triphosphate hydrolases"/>
    <property type="match status" value="1"/>
</dbReference>
<keyword evidence="3" id="KW-1003">Cell membrane</keyword>
<evidence type="ECO:0000256" key="9">
    <source>
        <dbReference type="SAM" id="Phobius"/>
    </source>
</evidence>
<dbReference type="CDD" id="cd18541">
    <property type="entry name" value="ABC_6TM_TmrB_like"/>
    <property type="match status" value="1"/>
</dbReference>
<dbReference type="GO" id="GO:0005524">
    <property type="term" value="F:ATP binding"/>
    <property type="evidence" value="ECO:0007669"/>
    <property type="project" value="UniProtKB-KW"/>
</dbReference>
<dbReference type="Pfam" id="PF00005">
    <property type="entry name" value="ABC_tran"/>
    <property type="match status" value="1"/>
</dbReference>
<dbReference type="PROSITE" id="PS00211">
    <property type="entry name" value="ABC_TRANSPORTER_1"/>
    <property type="match status" value="1"/>
</dbReference>
<dbReference type="GO" id="GO:0015421">
    <property type="term" value="F:ABC-type oligopeptide transporter activity"/>
    <property type="evidence" value="ECO:0007669"/>
    <property type="project" value="TreeGrafter"/>
</dbReference>
<evidence type="ECO:0000256" key="8">
    <source>
        <dbReference type="ARBA" id="ARBA00023136"/>
    </source>
</evidence>
<dbReference type="InterPro" id="IPR003439">
    <property type="entry name" value="ABC_transporter-like_ATP-bd"/>
</dbReference>
<gene>
    <name evidence="12" type="ORF">AFM12_05225</name>
</gene>
<keyword evidence="7 9" id="KW-1133">Transmembrane helix</keyword>
<dbReference type="Proteomes" id="UP000050454">
    <property type="component" value="Unassembled WGS sequence"/>
</dbReference>
<accession>A0A0N8HAE7</accession>
<dbReference type="InterPro" id="IPR003593">
    <property type="entry name" value="AAA+_ATPase"/>
</dbReference>
<evidence type="ECO:0000256" key="3">
    <source>
        <dbReference type="ARBA" id="ARBA00022475"/>
    </source>
</evidence>
<feature type="transmembrane region" description="Helical" evidence="9">
    <location>
        <begin position="68"/>
        <end position="94"/>
    </location>
</feature>
<evidence type="ECO:0000256" key="2">
    <source>
        <dbReference type="ARBA" id="ARBA00022448"/>
    </source>
</evidence>
<evidence type="ECO:0000259" key="11">
    <source>
        <dbReference type="PROSITE" id="PS50929"/>
    </source>
</evidence>
<dbReference type="InterPro" id="IPR036640">
    <property type="entry name" value="ABC1_TM_sf"/>
</dbReference>
<sequence length="594" mass="67207">MKSLAYLNKYLWKYKWYLVLGALFTLISNLFGVIPAQVVRHALDLVKENIDIYFMYDGLDLQESMYGVFAYSLSVYGVLILVMAILKGFFLFLVRQTIIVMSRHVEFDMKNEIFDHYQSLPLSFYRRNSTGDLMARISEDVGKVRMYIGPSIMYLLNMVTLVVLILGYMFSVNARLTWWVLVPMPVLSISIFFVSSIVNKRSAMIQKSLSKLSTYVQEAFSGIRIIKAFAREKSSLERFEVESNIYREKQLDLTKVDALFFPLIMFLIGLSTVICVYVGGQEIVAGLLTPGNITEFIMYVFMLTWPLTALGWTTSQIQQAAASQDRINEFLNVKNDIISEKNLKTEIVGAIHFENVNFIYPDSGIHALKDFNLDVLPGESVAILGTTGSGKSTIANLLLRMYDTTSGDILIDDHNIREYNIQNLRSQIGYVPQDVFLFSESVRNNIRFGSPEIQDEAIEQAAKDADLYENILGFKDGFETEVGERGVTLSGGQKQRLSIARAIVREPKLLILDDCLSAVDTNTENKILNNLERIMENRTSVIISHRVSSAKLADKIVVLDDGKIVEQGTHGSLLDANGVYKELYDKQMSMEEEA</sequence>
<dbReference type="Gene3D" id="1.20.1560.10">
    <property type="entry name" value="ABC transporter type 1, transmembrane domain"/>
    <property type="match status" value="1"/>
</dbReference>
<dbReference type="OrthoDB" id="9769115at2"/>
<keyword evidence="6" id="KW-0067">ATP-binding</keyword>
<dbReference type="SMART" id="SM00382">
    <property type="entry name" value="AAA"/>
    <property type="match status" value="1"/>
</dbReference>
<comment type="caution">
    <text evidence="12">The sequence shown here is derived from an EMBL/GenBank/DDBJ whole genome shotgun (WGS) entry which is preliminary data.</text>
</comment>
<evidence type="ECO:0000256" key="4">
    <source>
        <dbReference type="ARBA" id="ARBA00022692"/>
    </source>
</evidence>
<dbReference type="EMBL" id="LGTQ01000005">
    <property type="protein sequence ID" value="KPM49964.1"/>
    <property type="molecule type" value="Genomic_DNA"/>
</dbReference>
<feature type="transmembrane region" description="Helical" evidence="9">
    <location>
        <begin position="152"/>
        <end position="170"/>
    </location>
</feature>
<dbReference type="SUPFAM" id="SSF90123">
    <property type="entry name" value="ABC transporter transmembrane region"/>
    <property type="match status" value="1"/>
</dbReference>
<feature type="domain" description="ABC transmembrane type-1" evidence="11">
    <location>
        <begin position="19"/>
        <end position="319"/>
    </location>
</feature>
<dbReference type="PATRIC" id="fig|1605367.3.peg.2402"/>
<dbReference type="AlphaFoldDB" id="A0A0N8HAE7"/>
<protein>
    <submittedName>
        <fullName evidence="12">ABC transporter</fullName>
    </submittedName>
</protein>
<keyword evidence="13" id="KW-1185">Reference proteome</keyword>
<dbReference type="PROSITE" id="PS50893">
    <property type="entry name" value="ABC_TRANSPORTER_2"/>
    <property type="match status" value="1"/>
</dbReference>
<dbReference type="Pfam" id="PF00664">
    <property type="entry name" value="ABC_membrane"/>
    <property type="match status" value="1"/>
</dbReference>
<evidence type="ECO:0000259" key="10">
    <source>
        <dbReference type="PROSITE" id="PS50893"/>
    </source>
</evidence>
<dbReference type="InterPro" id="IPR039421">
    <property type="entry name" value="Type_1_exporter"/>
</dbReference>